<dbReference type="InterPro" id="IPR002347">
    <property type="entry name" value="SDR_fam"/>
</dbReference>
<gene>
    <name evidence="4" type="ORF">RVR_5979</name>
</gene>
<dbReference type="PANTHER" id="PTHR42901:SF1">
    <property type="entry name" value="ALCOHOL DEHYDROGENASE"/>
    <property type="match status" value="1"/>
</dbReference>
<name>A0A7U3UV72_9ACTN</name>
<accession>A0A7U3UV72</accession>
<evidence type="ECO:0000313" key="5">
    <source>
        <dbReference type="Proteomes" id="UP000595703"/>
    </source>
</evidence>
<comment type="similarity">
    <text evidence="1">Belongs to the short-chain dehydrogenases/reductases (SDR) family.</text>
</comment>
<dbReference type="InterPro" id="IPR036291">
    <property type="entry name" value="NAD(P)-bd_dom_sf"/>
</dbReference>
<organism evidence="4 5">
    <name type="scientific">Actinacidiphila reveromycinica</name>
    <dbReference type="NCBI Taxonomy" id="659352"/>
    <lineage>
        <taxon>Bacteria</taxon>
        <taxon>Bacillati</taxon>
        <taxon>Actinomycetota</taxon>
        <taxon>Actinomycetes</taxon>
        <taxon>Kitasatosporales</taxon>
        <taxon>Streptomycetaceae</taxon>
        <taxon>Actinacidiphila</taxon>
    </lineage>
</organism>
<dbReference type="InterPro" id="IPR057326">
    <property type="entry name" value="KR_dom"/>
</dbReference>
<reference evidence="4 5" key="3">
    <citation type="journal article" date="2011" name="Nat. Chem. Biol.">
        <title>Reveromycin A biosynthesis uses RevG and RevJ for stereospecific spiroacetal formation.</title>
        <authorList>
            <person name="Takahashi S."/>
            <person name="Toyoda A."/>
            <person name="Sekiyama Y."/>
            <person name="Takagi H."/>
            <person name="Nogawa T."/>
            <person name="Uramoto M."/>
            <person name="Suzuki R."/>
            <person name="Koshino H."/>
            <person name="Kumano T."/>
            <person name="Panthee S."/>
            <person name="Dairi T."/>
            <person name="Ishikawa J."/>
            <person name="Ikeda H."/>
            <person name="Sakaki Y."/>
            <person name="Osada H."/>
        </authorList>
    </citation>
    <scope>NUCLEOTIDE SEQUENCE [LARGE SCALE GENOMIC DNA]</scope>
    <source>
        <strain evidence="4 5">SN-593</strain>
    </source>
</reference>
<protein>
    <submittedName>
        <fullName evidence="4">Putative dehydrogenase</fullName>
    </submittedName>
</protein>
<dbReference type="RefSeq" id="WP_202235384.1">
    <property type="nucleotide sequence ID" value="NZ_AP018365.1"/>
</dbReference>
<reference evidence="4 5" key="4">
    <citation type="journal article" date="2020" name="Sci. Rep.">
        <title>beta-carboline chemical signals induce reveromycin production through a LuxR family regulator in Streptomyces sp. SN-593.</title>
        <authorList>
            <person name="Panthee S."/>
            <person name="Kito N."/>
            <person name="Hayashi T."/>
            <person name="Shimizu T."/>
            <person name="Ishikawa J."/>
            <person name="Hamamoto H."/>
            <person name="Osada H."/>
            <person name="Takahashi S."/>
        </authorList>
    </citation>
    <scope>NUCLEOTIDE SEQUENCE [LARGE SCALE GENOMIC DNA]</scope>
    <source>
        <strain evidence="4 5">SN-593</strain>
    </source>
</reference>
<dbReference type="PANTHER" id="PTHR42901">
    <property type="entry name" value="ALCOHOL DEHYDROGENASE"/>
    <property type="match status" value="1"/>
</dbReference>
<evidence type="ECO:0000256" key="1">
    <source>
        <dbReference type="ARBA" id="ARBA00006484"/>
    </source>
</evidence>
<reference evidence="4 5" key="2">
    <citation type="journal article" date="2011" name="J. Antibiot.">
        <title>Furaquinocins I and J: novel polyketide isoprenoid hybrid compounds from Streptomyces reveromyceticus SN-593.</title>
        <authorList>
            <person name="Panthee S."/>
            <person name="Takahashi S."/>
            <person name="Takagi H."/>
            <person name="Nogawa T."/>
            <person name="Oowada E."/>
            <person name="Uramoto M."/>
            <person name="Osada H."/>
        </authorList>
    </citation>
    <scope>NUCLEOTIDE SEQUENCE [LARGE SCALE GENOMIC DNA]</scope>
    <source>
        <strain evidence="4 5">SN-593</strain>
    </source>
</reference>
<evidence type="ECO:0000256" key="2">
    <source>
        <dbReference type="ARBA" id="ARBA00023002"/>
    </source>
</evidence>
<dbReference type="PROSITE" id="PS00061">
    <property type="entry name" value="ADH_SHORT"/>
    <property type="match status" value="1"/>
</dbReference>
<dbReference type="EMBL" id="AP018365">
    <property type="protein sequence ID" value="BBA99383.1"/>
    <property type="molecule type" value="Genomic_DNA"/>
</dbReference>
<dbReference type="PRINTS" id="PR00081">
    <property type="entry name" value="GDHRDH"/>
</dbReference>
<keyword evidence="2" id="KW-0560">Oxidoreductase</keyword>
<evidence type="ECO:0000313" key="4">
    <source>
        <dbReference type="EMBL" id="BBA99383.1"/>
    </source>
</evidence>
<dbReference type="Proteomes" id="UP000595703">
    <property type="component" value="Chromosome"/>
</dbReference>
<reference evidence="4 5" key="1">
    <citation type="journal article" date="2010" name="J. Bacteriol.">
        <title>Biochemical characterization of a novel indole prenyltransferase from Streptomyces sp. SN-593.</title>
        <authorList>
            <person name="Takahashi S."/>
            <person name="Takagi H."/>
            <person name="Toyoda A."/>
            <person name="Uramoto M."/>
            <person name="Nogawa T."/>
            <person name="Ueki M."/>
            <person name="Sakaki Y."/>
            <person name="Osada H."/>
        </authorList>
    </citation>
    <scope>NUCLEOTIDE SEQUENCE [LARGE SCALE GENOMIC DNA]</scope>
    <source>
        <strain evidence="4 5">SN-593</strain>
    </source>
</reference>
<keyword evidence="5" id="KW-1185">Reference proteome</keyword>
<dbReference type="KEGG" id="arev:RVR_5979"/>
<dbReference type="FunFam" id="3.40.50.720:FF:000047">
    <property type="entry name" value="NADP-dependent L-serine/L-allo-threonine dehydrogenase"/>
    <property type="match status" value="1"/>
</dbReference>
<sequence length="254" mass="26280">MTSRTAVVTGASSGIGAATARRLAEAGYHVALAARRTDRLTALAEELTASGRSASVHALDVTDRAAVDAFAASLDALPPLHVLVNNAGGALGTDPVATADPADWRTMYEVNVLGVLHVTQALLPALTASGDGTVVVLSSTAGLATYEGGGGYVAAKHGAHVIAETLRLELNGRPVRVIEIAPGMVRTEEFSLTRFRGDSARAEAVYAGVAEPLTADDVADTVAWAVTRPAHVNVDLLVLRPRAQASNSKVHREH</sequence>
<dbReference type="GO" id="GO:0016616">
    <property type="term" value="F:oxidoreductase activity, acting on the CH-OH group of donors, NAD or NADP as acceptor"/>
    <property type="evidence" value="ECO:0007669"/>
    <property type="project" value="UniProtKB-ARBA"/>
</dbReference>
<dbReference type="SMART" id="SM00822">
    <property type="entry name" value="PKS_KR"/>
    <property type="match status" value="1"/>
</dbReference>
<dbReference type="AlphaFoldDB" id="A0A7U3UV72"/>
<dbReference type="Pfam" id="PF00106">
    <property type="entry name" value="adh_short"/>
    <property type="match status" value="1"/>
</dbReference>
<dbReference type="InterPro" id="IPR020904">
    <property type="entry name" value="Sc_DH/Rdtase_CS"/>
</dbReference>
<dbReference type="Gene3D" id="3.40.50.720">
    <property type="entry name" value="NAD(P)-binding Rossmann-like Domain"/>
    <property type="match status" value="1"/>
</dbReference>
<evidence type="ECO:0000259" key="3">
    <source>
        <dbReference type="SMART" id="SM00822"/>
    </source>
</evidence>
<feature type="domain" description="Ketoreductase" evidence="3">
    <location>
        <begin position="4"/>
        <end position="188"/>
    </location>
</feature>
<dbReference type="SUPFAM" id="SSF51735">
    <property type="entry name" value="NAD(P)-binding Rossmann-fold domains"/>
    <property type="match status" value="1"/>
</dbReference>
<proteinExistence type="inferred from homology"/>